<dbReference type="OrthoDB" id="8877014at2"/>
<dbReference type="InterPro" id="IPR025267">
    <property type="entry name" value="ORF017-like"/>
</dbReference>
<organism evidence="1 2">
    <name type="scientific">Anaerospora hongkongensis</name>
    <dbReference type="NCBI Taxonomy" id="244830"/>
    <lineage>
        <taxon>Bacteria</taxon>
        <taxon>Bacillati</taxon>
        <taxon>Bacillota</taxon>
        <taxon>Negativicutes</taxon>
        <taxon>Selenomonadales</taxon>
        <taxon>Sporomusaceae</taxon>
        <taxon>Anaerospora</taxon>
    </lineage>
</organism>
<sequence>MAETVIPAALREKAWAKDTWTAAIKESFFANFMGKTSDSLIQIKEELKKEAGDQITISLRMPLLGAGVEDDDMLEGNEEAMQYYDFSVQIKQLRHAVKLKGKMEEKRTAKNLRAEAKDALKDWYTEKIDSMIFAALAASPSARRTIYAGSVTAENAITDADKFSTAVISKAKRSASKRVVYNTTHVLPKIRPLKVNGKKAYIMLITLEQLRDLRNDPVWIAAQENANVRGEDNPILSGSEGIYDGVIIYAHESVLVTTTGASGANVGHAMLLGAQAGAFAVGGEQEWNEETFDYKNKTGFEVGSIFGIAKSKFDSEDFAVIHVLTGNKAD</sequence>
<reference evidence="1 2" key="1">
    <citation type="submission" date="2019-03" db="EMBL/GenBank/DDBJ databases">
        <title>Genomic Encyclopedia of Type Strains, Phase IV (KMG-IV): sequencing the most valuable type-strain genomes for metagenomic binning, comparative biology and taxonomic classification.</title>
        <authorList>
            <person name="Goeker M."/>
        </authorList>
    </citation>
    <scope>NUCLEOTIDE SEQUENCE [LARGE SCALE GENOMIC DNA]</scope>
    <source>
        <strain evidence="1 2">DSM 15969</strain>
    </source>
</reference>
<dbReference type="EMBL" id="SLUI01000001">
    <property type="protein sequence ID" value="TCL39956.1"/>
    <property type="molecule type" value="Genomic_DNA"/>
</dbReference>
<dbReference type="RefSeq" id="WP_132074064.1">
    <property type="nucleotide sequence ID" value="NZ_SLUI01000001.1"/>
</dbReference>
<gene>
    <name evidence="1" type="ORF">EV210_101154</name>
</gene>
<comment type="caution">
    <text evidence="1">The sequence shown here is derived from an EMBL/GenBank/DDBJ whole genome shotgun (WGS) entry which is preliminary data.</text>
</comment>
<keyword evidence="2" id="KW-1185">Reference proteome</keyword>
<dbReference type="AlphaFoldDB" id="A0A4R1Q5W8"/>
<protein>
    <submittedName>
        <fullName evidence="1">N4-gp56 family major capsid protein</fullName>
    </submittedName>
</protein>
<proteinExistence type="predicted"/>
<dbReference type="Proteomes" id="UP000295063">
    <property type="component" value="Unassembled WGS sequence"/>
</dbReference>
<accession>A0A4R1Q5W8</accession>
<name>A0A4R1Q5W8_9FIRM</name>
<evidence type="ECO:0000313" key="1">
    <source>
        <dbReference type="EMBL" id="TCL39956.1"/>
    </source>
</evidence>
<dbReference type="NCBIfam" id="TIGR04387">
    <property type="entry name" value="capsid_maj_N4"/>
    <property type="match status" value="1"/>
</dbReference>
<dbReference type="Pfam" id="PF13252">
    <property type="entry name" value="Phage_capsid_3"/>
    <property type="match status" value="1"/>
</dbReference>
<evidence type="ECO:0000313" key="2">
    <source>
        <dbReference type="Proteomes" id="UP000295063"/>
    </source>
</evidence>